<accession>A0A6J6G142</accession>
<dbReference type="Gene3D" id="3.40.50.2000">
    <property type="entry name" value="Glycogen Phosphorylase B"/>
    <property type="match status" value="1"/>
</dbReference>
<reference evidence="2" key="1">
    <citation type="submission" date="2020-05" db="EMBL/GenBank/DDBJ databases">
        <authorList>
            <person name="Chiriac C."/>
            <person name="Salcher M."/>
            <person name="Ghai R."/>
            <person name="Kavagutti S V."/>
        </authorList>
    </citation>
    <scope>NUCLEOTIDE SEQUENCE</scope>
</reference>
<proteinExistence type="predicted"/>
<protein>
    <submittedName>
        <fullName evidence="2">Unannotated protein</fullName>
    </submittedName>
</protein>
<name>A0A6J6G142_9ZZZZ</name>
<dbReference type="Pfam" id="PF04101">
    <property type="entry name" value="Glyco_tran_28_C"/>
    <property type="match status" value="1"/>
</dbReference>
<dbReference type="PANTHER" id="PTHR21015:SF22">
    <property type="entry name" value="GLYCOSYLTRANSFERASE"/>
    <property type="match status" value="1"/>
</dbReference>
<dbReference type="InterPro" id="IPR007235">
    <property type="entry name" value="Glyco_trans_28_C"/>
</dbReference>
<gene>
    <name evidence="2" type="ORF">UFOPK1791_00657</name>
</gene>
<organism evidence="2">
    <name type="scientific">freshwater metagenome</name>
    <dbReference type="NCBI Taxonomy" id="449393"/>
    <lineage>
        <taxon>unclassified sequences</taxon>
        <taxon>metagenomes</taxon>
        <taxon>ecological metagenomes</taxon>
    </lineage>
</organism>
<sequence length="473" mass="51785">MQASNAKPTIILATSNGIGMGHLARATAIGVALQDRANPIIISMASAVAEIPDATGIPVEYITGRDRGLMPRYKWDKYLKDRILALVEETGATILTFDGVVPYPGILAAKMAKPELTLIWIRRGLWQKKPQRFVLGAQSKIMDYVIEPGDYARAYDKGPTSKRKESKLVSPVSLYKESSTLNKKAAKEKIGLDVNRPAVLVQLGTGDADVNEKMRAALSGLIGWKDLQVVLTKEPKDKNGNSLAPAGLDLKVVRYFPLADLLHAFEAGICAAGYNGVHELLAAGLPTVFVANIRGTDDQETRARWCADNNVALMADQSNLTDIENTVKKLQIESVRKSLSESCAKLPATTGAAEIADFLLTLSKPLVATRILRSIRYGGFSIFEVLRKSPINAIKYLTIFFLEKIGLSYRALFPHKATTPPVTGSPIYSETTKAEELRAFVKAPRRFEHLISNSSEKYLGARKNIANRAYEIT</sequence>
<dbReference type="AlphaFoldDB" id="A0A6J6G142"/>
<dbReference type="PANTHER" id="PTHR21015">
    <property type="entry name" value="UDP-N-ACETYLGLUCOSAMINE--N-ACETYLMURAMYL-(PENTAPEPTIDE) PYROPHOSPHORYL-UNDECAPRENOL N-ACETYLGLUCOSAMINE TRANSFERASE 1"/>
    <property type="match status" value="1"/>
</dbReference>
<evidence type="ECO:0000259" key="1">
    <source>
        <dbReference type="Pfam" id="PF04101"/>
    </source>
</evidence>
<evidence type="ECO:0000313" key="2">
    <source>
        <dbReference type="EMBL" id="CAB4592765.1"/>
    </source>
</evidence>
<dbReference type="GO" id="GO:0016758">
    <property type="term" value="F:hexosyltransferase activity"/>
    <property type="evidence" value="ECO:0007669"/>
    <property type="project" value="InterPro"/>
</dbReference>
<dbReference type="EMBL" id="CAEZUF010000053">
    <property type="protein sequence ID" value="CAB4592765.1"/>
    <property type="molecule type" value="Genomic_DNA"/>
</dbReference>
<dbReference type="SUPFAM" id="SSF53756">
    <property type="entry name" value="UDP-Glycosyltransferase/glycogen phosphorylase"/>
    <property type="match status" value="1"/>
</dbReference>
<feature type="domain" description="Glycosyl transferase family 28 C-terminal" evidence="1">
    <location>
        <begin position="210"/>
        <end position="337"/>
    </location>
</feature>